<evidence type="ECO:0000313" key="10">
    <source>
        <dbReference type="Proteomes" id="UP001224083"/>
    </source>
</evidence>
<dbReference type="PRINTS" id="PR00420">
    <property type="entry name" value="RNGMNOXGNASE"/>
</dbReference>
<comment type="cofactor">
    <cofactor evidence="1">
        <name>FAD</name>
        <dbReference type="ChEBI" id="CHEBI:57692"/>
    </cofactor>
</comment>
<sequence length="389" mass="43182">MKTFDLVIVGGGMVGLALAANLANAPLRIALIEAFPPTASPDTITHRVSALNLASQQLLTQLGVWQAITQLRATEYHAMYVWEKDSFANIHFNTEGLGLSHLGHIVENHLIQHTLWQKVNAQKNIDILTALPQTLGVTESHAMLSLNDGQMLATKLLVGADGANSWVRKQTNIPLIFRDYGHHALVCNVTTTEPHQHCARQIFSKDSILAFLPLHQSHLCSIVWSQPGEQAEHLAQCDEEEFNRALSVAFDMQMGLCQVQGERQTVKLTARYARDFAQNRIALVGDAAHTIHPLAGLGVNLGLQDVLELTHTIEENIKANVDIGQYRYLRSYERKRKKEAIKMLLVMQGLKDLFHGDHPIKKLIRGIGLSATDKFTLAKTELMKQALGL</sequence>
<comment type="caution">
    <text evidence="9">The sequence shown here is derived from an EMBL/GenBank/DDBJ whole genome shotgun (WGS) entry which is preliminary data.</text>
</comment>
<dbReference type="Pfam" id="PF01494">
    <property type="entry name" value="FAD_binding_3"/>
    <property type="match status" value="1"/>
</dbReference>
<organism evidence="9 10">
    <name type="scientific">Bisgaard Taxon 45</name>
    <dbReference type="NCBI Taxonomy" id="304289"/>
    <lineage>
        <taxon>Bacteria</taxon>
        <taxon>Pseudomonadati</taxon>
        <taxon>Pseudomonadota</taxon>
        <taxon>Gammaproteobacteria</taxon>
        <taxon>Pasteurellales</taxon>
        <taxon>Pasteurellaceae</taxon>
    </lineage>
</organism>
<dbReference type="NCBIfam" id="TIGR01988">
    <property type="entry name" value="Ubi-OHases"/>
    <property type="match status" value="1"/>
</dbReference>
<gene>
    <name evidence="9" type="ORF">O7M46_03020</name>
</gene>
<evidence type="ECO:0000256" key="2">
    <source>
        <dbReference type="ARBA" id="ARBA00004749"/>
    </source>
</evidence>
<accession>A0ABT9KCX1</accession>
<keyword evidence="4" id="KW-0285">Flavoprotein</keyword>
<dbReference type="EMBL" id="JAQAHH010000003">
    <property type="protein sequence ID" value="MDP9499921.1"/>
    <property type="molecule type" value="Genomic_DNA"/>
</dbReference>
<dbReference type="InterPro" id="IPR002938">
    <property type="entry name" value="FAD-bd"/>
</dbReference>
<dbReference type="SUPFAM" id="SSF51905">
    <property type="entry name" value="FAD/NAD(P)-binding domain"/>
    <property type="match status" value="1"/>
</dbReference>
<feature type="domain" description="FAD-binding" evidence="8">
    <location>
        <begin position="5"/>
        <end position="342"/>
    </location>
</feature>
<dbReference type="PANTHER" id="PTHR43876:SF7">
    <property type="entry name" value="UBIQUINONE BIOSYNTHESIS MONOOXYGENASE COQ6, MITOCHONDRIAL"/>
    <property type="match status" value="1"/>
</dbReference>
<comment type="similarity">
    <text evidence="3">Belongs to the UbiH/COQ6 family.</text>
</comment>
<evidence type="ECO:0000256" key="3">
    <source>
        <dbReference type="ARBA" id="ARBA00005349"/>
    </source>
</evidence>
<reference evidence="9 10" key="1">
    <citation type="submission" date="2022-12" db="EMBL/GenBank/DDBJ databases">
        <title>Genome sequence of Pasteurellaceae Bisgaard Taxon 45.</title>
        <authorList>
            <person name="Foggin C."/>
            <person name="Rosen L.E."/>
            <person name="Henton M."/>
            <person name="Buys A."/>
            <person name="Floyd T."/>
            <person name="Turner A.D."/>
            <person name="Tarbin J."/>
            <person name="Lloyd A.S."/>
            <person name="Chaitezvi C."/>
            <person name="Ellis R.J."/>
            <person name="Roberts H.C."/>
            <person name="Dastjerdi A."/>
            <person name="Nunez A."/>
            <person name="Van Vliet A.H."/>
            <person name="Steinbach F."/>
        </authorList>
    </citation>
    <scope>NUCLEOTIDE SEQUENCE [LARGE SCALE GENOMIC DNA]</scope>
    <source>
        <strain evidence="9 10">VF20HR</strain>
    </source>
</reference>
<dbReference type="InterPro" id="IPR051205">
    <property type="entry name" value="UbiH/COQ6_monooxygenase"/>
</dbReference>
<dbReference type="InterPro" id="IPR036188">
    <property type="entry name" value="FAD/NAD-bd_sf"/>
</dbReference>
<evidence type="ECO:0000256" key="6">
    <source>
        <dbReference type="ARBA" id="ARBA00023002"/>
    </source>
</evidence>
<comment type="pathway">
    <text evidence="2">Cofactor biosynthesis; ubiquinone biosynthesis.</text>
</comment>
<protein>
    <submittedName>
        <fullName evidence="9">FAD-dependent oxidoreductase</fullName>
    </submittedName>
</protein>
<keyword evidence="7" id="KW-0503">Monooxygenase</keyword>
<keyword evidence="6" id="KW-0560">Oxidoreductase</keyword>
<evidence type="ECO:0000259" key="8">
    <source>
        <dbReference type="Pfam" id="PF01494"/>
    </source>
</evidence>
<evidence type="ECO:0000256" key="4">
    <source>
        <dbReference type="ARBA" id="ARBA00022630"/>
    </source>
</evidence>
<name>A0ABT9KCX1_9PAST</name>
<evidence type="ECO:0000256" key="1">
    <source>
        <dbReference type="ARBA" id="ARBA00001974"/>
    </source>
</evidence>
<keyword evidence="10" id="KW-1185">Reference proteome</keyword>
<dbReference type="InterPro" id="IPR010971">
    <property type="entry name" value="UbiH/COQ6"/>
</dbReference>
<dbReference type="PANTHER" id="PTHR43876">
    <property type="entry name" value="UBIQUINONE BIOSYNTHESIS MONOOXYGENASE COQ6, MITOCHONDRIAL"/>
    <property type="match status" value="1"/>
</dbReference>
<dbReference type="Gene3D" id="3.50.50.60">
    <property type="entry name" value="FAD/NAD(P)-binding domain"/>
    <property type="match status" value="2"/>
</dbReference>
<keyword evidence="5" id="KW-0274">FAD</keyword>
<evidence type="ECO:0000256" key="5">
    <source>
        <dbReference type="ARBA" id="ARBA00022827"/>
    </source>
</evidence>
<evidence type="ECO:0000313" key="9">
    <source>
        <dbReference type="EMBL" id="MDP9499921.1"/>
    </source>
</evidence>
<dbReference type="Proteomes" id="UP001224083">
    <property type="component" value="Unassembled WGS sequence"/>
</dbReference>
<evidence type="ECO:0000256" key="7">
    <source>
        <dbReference type="ARBA" id="ARBA00023033"/>
    </source>
</evidence>
<proteinExistence type="inferred from homology"/>